<keyword evidence="9" id="KW-0547">Nucleotide-binding</keyword>
<dbReference type="AlphaFoldDB" id="A0A8S9YKR0"/>
<evidence type="ECO:0000256" key="8">
    <source>
        <dbReference type="ARBA" id="ARBA00022679"/>
    </source>
</evidence>
<evidence type="ECO:0000256" key="4">
    <source>
        <dbReference type="ARBA" id="ARBA00012639"/>
    </source>
</evidence>
<evidence type="ECO:0000256" key="2">
    <source>
        <dbReference type="ARBA" id="ARBA00005899"/>
    </source>
</evidence>
<evidence type="ECO:0000256" key="11">
    <source>
        <dbReference type="ARBA" id="ARBA00023098"/>
    </source>
</evidence>
<evidence type="ECO:0000259" key="12">
    <source>
        <dbReference type="Pfam" id="PF16114"/>
    </source>
</evidence>
<dbReference type="SUPFAM" id="SSF52210">
    <property type="entry name" value="Succinyl-CoA synthetase domains"/>
    <property type="match status" value="1"/>
</dbReference>
<accession>A0A8S9YKR0</accession>
<gene>
    <name evidence="14" type="ORF">EG68_09283</name>
</gene>
<dbReference type="InterPro" id="IPR016102">
    <property type="entry name" value="Succinyl-CoA_synth-like"/>
</dbReference>
<evidence type="ECO:0000256" key="7">
    <source>
        <dbReference type="ARBA" id="ARBA00022553"/>
    </source>
</evidence>
<dbReference type="EMBL" id="JTDE01006070">
    <property type="protein sequence ID" value="KAF7245671.1"/>
    <property type="molecule type" value="Genomic_DNA"/>
</dbReference>
<dbReference type="GO" id="GO:0006629">
    <property type="term" value="P:lipid metabolic process"/>
    <property type="evidence" value="ECO:0007669"/>
    <property type="project" value="UniProtKB-KW"/>
</dbReference>
<keyword evidence="15" id="KW-1185">Reference proteome</keyword>
<dbReference type="GO" id="GO:0005737">
    <property type="term" value="C:cytoplasm"/>
    <property type="evidence" value="ECO:0007669"/>
    <property type="project" value="UniProtKB-SubCell"/>
</dbReference>
<evidence type="ECO:0000256" key="1">
    <source>
        <dbReference type="ARBA" id="ARBA00004496"/>
    </source>
</evidence>
<sequence>MSSKAIHESSAKWLLYNSLTQWNLSKNFVKVVTRDSPFDASDVSLKHSRLVAKPDVLLKRRGKLGLVVAGRNAEETGQWISERLNHSIQVGNITGCLDRFIVEPFVPHDQQLNVHHVMRSEEYYICIYTERERNVIMFHQEGGVDVGSVDEKAKRFYVSVDEIMRREEFSQPICSAAQLLASPLFDGVTEEARRIILAEFIADLHRVFDELHFTYLEINPLVVCNWSPNVCSNDQVSPPKSDFYVHILDVAAKLDQCAEFLFTSNSGWSPQGKPLEFPFPFGRIQTEEEAHIAQLDARTGASMKLSVLNPNGRIWTMSAGGGASVIYADTVCELAERLKQTGGGGLGASDLANYGEYSGAPSEGQTYEYAKTILSLMVRGDPHPDGKVLLIGGGIANFTNVAATFKGIVRALVQYKTELQLHKVRIFVRRAGPNYQEGLRVMRELGPTLGIPIHVLGPETHMTAIVSMAFGLREVNNPNSFHCTTPTESLLNSTSGTAAHLTEIRCFILLNTSRMVECRSPKYT</sequence>
<dbReference type="FunFam" id="3.40.50.261:FF:000004">
    <property type="entry name" value="ATP-citrate synthase subunit"/>
    <property type="match status" value="1"/>
</dbReference>
<keyword evidence="6" id="KW-0444">Lipid biosynthesis</keyword>
<dbReference type="InterPro" id="IPR032263">
    <property type="entry name" value="Citrate-bd"/>
</dbReference>
<evidence type="ECO:0000256" key="9">
    <source>
        <dbReference type="ARBA" id="ARBA00022741"/>
    </source>
</evidence>
<feature type="domain" description="ATP-citrate synthase ATP-grasp" evidence="13">
    <location>
        <begin position="2"/>
        <end position="263"/>
    </location>
</feature>
<proteinExistence type="inferred from homology"/>
<name>A0A8S9YKR0_9TREM</name>
<protein>
    <recommendedName>
        <fullName evidence="4">ATP citrate synthase</fullName>
        <ecNumber evidence="4">2.3.3.8</ecNumber>
    </recommendedName>
</protein>
<dbReference type="EC" id="2.3.3.8" evidence="4"/>
<dbReference type="OrthoDB" id="3261737at2759"/>
<comment type="similarity">
    <text evidence="2">In the C-terminal section; belongs to the succinate/malate CoA ligase alpha subunit family.</text>
</comment>
<dbReference type="Proteomes" id="UP000822476">
    <property type="component" value="Unassembled WGS sequence"/>
</dbReference>
<comment type="similarity">
    <text evidence="3">In the N-terminal section; belongs to the succinate/malate CoA ligase beta subunit family.</text>
</comment>
<keyword evidence="10" id="KW-0067">ATP-binding</keyword>
<evidence type="ECO:0000313" key="15">
    <source>
        <dbReference type="Proteomes" id="UP000822476"/>
    </source>
</evidence>
<dbReference type="Pfam" id="PF16114">
    <property type="entry name" value="Citrate_bind"/>
    <property type="match status" value="1"/>
</dbReference>
<keyword evidence="8" id="KW-0808">Transferase</keyword>
<evidence type="ECO:0000259" key="13">
    <source>
        <dbReference type="Pfam" id="PF24948"/>
    </source>
</evidence>
<keyword evidence="7" id="KW-0597">Phosphoprotein</keyword>
<reference evidence="14" key="1">
    <citation type="submission" date="2019-07" db="EMBL/GenBank/DDBJ databases">
        <title>Annotation for the trematode Paragonimus miyazaki's.</title>
        <authorList>
            <person name="Choi Y.-J."/>
        </authorList>
    </citation>
    <scope>NUCLEOTIDE SEQUENCE</scope>
    <source>
        <strain evidence="14">Japan</strain>
    </source>
</reference>
<dbReference type="Gene3D" id="3.30.470.110">
    <property type="match status" value="1"/>
</dbReference>
<comment type="caution">
    <text evidence="14">The sequence shown here is derived from an EMBL/GenBank/DDBJ whole genome shotgun (WGS) entry which is preliminary data.</text>
</comment>
<dbReference type="Gene3D" id="3.40.50.261">
    <property type="entry name" value="Succinyl-CoA synthetase domains"/>
    <property type="match status" value="1"/>
</dbReference>
<evidence type="ECO:0000256" key="10">
    <source>
        <dbReference type="ARBA" id="ARBA00022840"/>
    </source>
</evidence>
<dbReference type="SUPFAM" id="SSF56059">
    <property type="entry name" value="Glutathione synthetase ATP-binding domain-like"/>
    <property type="match status" value="1"/>
</dbReference>
<feature type="domain" description="ATP-citrate synthase citrate-binding" evidence="12">
    <location>
        <begin position="285"/>
        <end position="470"/>
    </location>
</feature>
<evidence type="ECO:0000256" key="3">
    <source>
        <dbReference type="ARBA" id="ARBA00010719"/>
    </source>
</evidence>
<dbReference type="InterPro" id="IPR056749">
    <property type="entry name" value="Citrate_synth_N"/>
</dbReference>
<keyword evidence="5" id="KW-0963">Cytoplasm</keyword>
<dbReference type="GO" id="GO:0005524">
    <property type="term" value="F:ATP binding"/>
    <property type="evidence" value="ECO:0007669"/>
    <property type="project" value="UniProtKB-KW"/>
</dbReference>
<evidence type="ECO:0000256" key="6">
    <source>
        <dbReference type="ARBA" id="ARBA00022516"/>
    </source>
</evidence>
<comment type="subcellular location">
    <subcellularLocation>
        <location evidence="1">Cytoplasm</location>
    </subcellularLocation>
</comment>
<dbReference type="Pfam" id="PF24948">
    <property type="entry name" value="Citrate_synth_N"/>
    <property type="match status" value="1"/>
</dbReference>
<dbReference type="GO" id="GO:0003878">
    <property type="term" value="F:ATP citrate synthase activity"/>
    <property type="evidence" value="ECO:0007669"/>
    <property type="project" value="UniProtKB-EC"/>
</dbReference>
<organism evidence="14 15">
    <name type="scientific">Paragonimus skrjabini miyazakii</name>
    <dbReference type="NCBI Taxonomy" id="59628"/>
    <lineage>
        <taxon>Eukaryota</taxon>
        <taxon>Metazoa</taxon>
        <taxon>Spiralia</taxon>
        <taxon>Lophotrochozoa</taxon>
        <taxon>Platyhelminthes</taxon>
        <taxon>Trematoda</taxon>
        <taxon>Digenea</taxon>
        <taxon>Plagiorchiida</taxon>
        <taxon>Troglotremata</taxon>
        <taxon>Troglotrematidae</taxon>
        <taxon>Paragonimus</taxon>
    </lineage>
</organism>
<evidence type="ECO:0000313" key="14">
    <source>
        <dbReference type="EMBL" id="KAF7245671.1"/>
    </source>
</evidence>
<keyword evidence="11" id="KW-0443">Lipid metabolism</keyword>
<evidence type="ECO:0000256" key="5">
    <source>
        <dbReference type="ARBA" id="ARBA00022490"/>
    </source>
</evidence>